<feature type="transmembrane region" description="Helical" evidence="1">
    <location>
        <begin position="20"/>
        <end position="39"/>
    </location>
</feature>
<keyword evidence="1" id="KW-1133">Transmembrane helix</keyword>
<gene>
    <name evidence="2" type="ORF">PMAYCL1PPCAC_16734</name>
</gene>
<feature type="transmembrane region" description="Helical" evidence="1">
    <location>
        <begin position="177"/>
        <end position="198"/>
    </location>
</feature>
<feature type="transmembrane region" description="Helical" evidence="1">
    <location>
        <begin position="97"/>
        <end position="119"/>
    </location>
</feature>
<sequence>STPSEMSFYHAAHRPEAVRNAILLHIGYVPIYILALLARKNAFIRISYKNTIIFSGVVQCLVSLPYTLFNSWFALFVSEEIETSELSCTLTRMGLSVLNYCAYNALTAVSVSRVLSVVFDQQCDIRRNLGFFALASFPIIALFLKAIASGTRRENSVCGPLLFFDNKPKPKLQAWNLYIFAIPLIAVVLNAVTACYLIKHRRRRLSSGSRTKRVNELHVALALLLQSLVPAITMSSKGYRSIVAIHGTLAMQSPWWLKKPVDILSFLTTGLNMTISMACIKTFRE</sequence>
<feature type="transmembrane region" description="Helical" evidence="1">
    <location>
        <begin position="219"/>
        <end position="243"/>
    </location>
</feature>
<feature type="transmembrane region" description="Helical" evidence="1">
    <location>
        <begin position="131"/>
        <end position="148"/>
    </location>
</feature>
<name>A0AAN5CLH2_9BILA</name>
<feature type="transmembrane region" description="Helical" evidence="1">
    <location>
        <begin position="51"/>
        <end position="77"/>
    </location>
</feature>
<organism evidence="2 3">
    <name type="scientific">Pristionchus mayeri</name>
    <dbReference type="NCBI Taxonomy" id="1317129"/>
    <lineage>
        <taxon>Eukaryota</taxon>
        <taxon>Metazoa</taxon>
        <taxon>Ecdysozoa</taxon>
        <taxon>Nematoda</taxon>
        <taxon>Chromadorea</taxon>
        <taxon>Rhabditida</taxon>
        <taxon>Rhabditina</taxon>
        <taxon>Diplogasteromorpha</taxon>
        <taxon>Diplogasteroidea</taxon>
        <taxon>Neodiplogasteridae</taxon>
        <taxon>Pristionchus</taxon>
    </lineage>
</organism>
<comment type="caution">
    <text evidence="2">The sequence shown here is derived from an EMBL/GenBank/DDBJ whole genome shotgun (WGS) entry which is preliminary data.</text>
</comment>
<reference evidence="3" key="1">
    <citation type="submission" date="2022-10" db="EMBL/GenBank/DDBJ databases">
        <title>Genome assembly of Pristionchus species.</title>
        <authorList>
            <person name="Yoshida K."/>
            <person name="Sommer R.J."/>
        </authorList>
    </citation>
    <scope>NUCLEOTIDE SEQUENCE [LARGE SCALE GENOMIC DNA]</scope>
    <source>
        <strain evidence="3">RS5460</strain>
    </source>
</reference>
<protein>
    <recommendedName>
        <fullName evidence="4">G protein-coupled receptor</fullName>
    </recommendedName>
</protein>
<feature type="non-terminal residue" evidence="2">
    <location>
        <position position="1"/>
    </location>
</feature>
<evidence type="ECO:0008006" key="4">
    <source>
        <dbReference type="Google" id="ProtNLM"/>
    </source>
</evidence>
<evidence type="ECO:0000313" key="2">
    <source>
        <dbReference type="EMBL" id="GMR46539.1"/>
    </source>
</evidence>
<accession>A0AAN5CLH2</accession>
<dbReference type="InterPro" id="IPR010601">
    <property type="entry name" value="DUF1182"/>
</dbReference>
<evidence type="ECO:0000313" key="3">
    <source>
        <dbReference type="Proteomes" id="UP001328107"/>
    </source>
</evidence>
<dbReference type="EMBL" id="BTRK01000004">
    <property type="protein sequence ID" value="GMR46539.1"/>
    <property type="molecule type" value="Genomic_DNA"/>
</dbReference>
<dbReference type="PANTHER" id="PTHR38614:SF1">
    <property type="entry name" value="G_PROTEIN_RECEP_F1_2 DOMAIN-CONTAINING PROTEIN"/>
    <property type="match status" value="1"/>
</dbReference>
<dbReference type="Gene3D" id="1.20.1070.10">
    <property type="entry name" value="Rhodopsin 7-helix transmembrane proteins"/>
    <property type="match status" value="1"/>
</dbReference>
<proteinExistence type="predicted"/>
<dbReference type="SUPFAM" id="SSF81321">
    <property type="entry name" value="Family A G protein-coupled receptor-like"/>
    <property type="match status" value="1"/>
</dbReference>
<keyword evidence="1" id="KW-0472">Membrane</keyword>
<feature type="transmembrane region" description="Helical" evidence="1">
    <location>
        <begin position="263"/>
        <end position="283"/>
    </location>
</feature>
<dbReference type="AlphaFoldDB" id="A0AAN5CLH2"/>
<keyword evidence="1" id="KW-0812">Transmembrane</keyword>
<keyword evidence="3" id="KW-1185">Reference proteome</keyword>
<evidence type="ECO:0000256" key="1">
    <source>
        <dbReference type="SAM" id="Phobius"/>
    </source>
</evidence>
<dbReference type="Proteomes" id="UP001328107">
    <property type="component" value="Unassembled WGS sequence"/>
</dbReference>
<dbReference type="PANTHER" id="PTHR38614">
    <property type="entry name" value="PROTEIN CBG09954"/>
    <property type="match status" value="1"/>
</dbReference>
<feature type="non-terminal residue" evidence="2">
    <location>
        <position position="285"/>
    </location>
</feature>